<dbReference type="AlphaFoldDB" id="A0A8R1DR49"/>
<name>A0A8R1DR49_CAEJA</name>
<dbReference type="EnsemblMetazoa" id="CJA08605.1">
    <property type="protein sequence ID" value="CJA08605.1"/>
    <property type="gene ID" value="WBGene00127809"/>
</dbReference>
<feature type="chain" id="PRO_5035920444" evidence="2">
    <location>
        <begin position="20"/>
        <end position="126"/>
    </location>
</feature>
<reference evidence="4" key="1">
    <citation type="submission" date="2010-08" db="EMBL/GenBank/DDBJ databases">
        <authorList>
            <consortium name="Caenorhabditis japonica Sequencing Consortium"/>
            <person name="Wilson R.K."/>
        </authorList>
    </citation>
    <scope>NUCLEOTIDE SEQUENCE [LARGE SCALE GENOMIC DNA]</scope>
    <source>
        <strain evidence="4">DF5081</strain>
    </source>
</reference>
<evidence type="ECO:0000256" key="1">
    <source>
        <dbReference type="SAM" id="MobiDB-lite"/>
    </source>
</evidence>
<protein>
    <submittedName>
        <fullName evidence="3">Uncharacterized protein</fullName>
    </submittedName>
</protein>
<accession>A0A8R1DR49</accession>
<reference evidence="3" key="2">
    <citation type="submission" date="2022-06" db="UniProtKB">
        <authorList>
            <consortium name="EnsemblMetazoa"/>
        </authorList>
    </citation>
    <scope>IDENTIFICATION</scope>
    <source>
        <strain evidence="3">DF5081</strain>
    </source>
</reference>
<dbReference type="Proteomes" id="UP000005237">
    <property type="component" value="Unassembled WGS sequence"/>
</dbReference>
<keyword evidence="4" id="KW-1185">Reference proteome</keyword>
<evidence type="ECO:0000256" key="2">
    <source>
        <dbReference type="SAM" id="SignalP"/>
    </source>
</evidence>
<sequence>MVRLSQVCLLLSLLAPIFGGWDWDTDFTDTLIRKKRGIFDVLPEVPDIQFPEIPEIPTPEIPGIPIPEVPEKDIFKNKEIVIPRNEEIEVPKNADIQMNDAEFVNTREISEDLLPSDRETRRRSRL</sequence>
<evidence type="ECO:0000313" key="3">
    <source>
        <dbReference type="EnsemblMetazoa" id="CJA08605.1"/>
    </source>
</evidence>
<keyword evidence="2" id="KW-0732">Signal</keyword>
<organism evidence="3 4">
    <name type="scientific">Caenorhabditis japonica</name>
    <dbReference type="NCBI Taxonomy" id="281687"/>
    <lineage>
        <taxon>Eukaryota</taxon>
        <taxon>Metazoa</taxon>
        <taxon>Ecdysozoa</taxon>
        <taxon>Nematoda</taxon>
        <taxon>Chromadorea</taxon>
        <taxon>Rhabditida</taxon>
        <taxon>Rhabditina</taxon>
        <taxon>Rhabditomorpha</taxon>
        <taxon>Rhabditoidea</taxon>
        <taxon>Rhabditidae</taxon>
        <taxon>Peloderinae</taxon>
        <taxon>Caenorhabditis</taxon>
    </lineage>
</organism>
<feature type="region of interest" description="Disordered" evidence="1">
    <location>
        <begin position="107"/>
        <end position="126"/>
    </location>
</feature>
<evidence type="ECO:0000313" key="4">
    <source>
        <dbReference type="Proteomes" id="UP000005237"/>
    </source>
</evidence>
<proteinExistence type="predicted"/>
<feature type="signal peptide" evidence="2">
    <location>
        <begin position="1"/>
        <end position="19"/>
    </location>
</feature>